<name>A0A084GEH4_PSEDA</name>
<feature type="compositionally biased region" description="Basic and acidic residues" evidence="5">
    <location>
        <begin position="934"/>
        <end position="950"/>
    </location>
</feature>
<dbReference type="InterPro" id="IPR019734">
    <property type="entry name" value="TPR_rpt"/>
</dbReference>
<dbReference type="Pfam" id="PF13432">
    <property type="entry name" value="TPR_16"/>
    <property type="match status" value="1"/>
</dbReference>
<evidence type="ECO:0000313" key="6">
    <source>
        <dbReference type="EMBL" id="KEZ45736.1"/>
    </source>
</evidence>
<evidence type="ECO:0000256" key="1">
    <source>
        <dbReference type="ARBA" id="ARBA00022737"/>
    </source>
</evidence>
<proteinExistence type="predicted"/>
<comment type="caution">
    <text evidence="6">The sequence shown here is derived from an EMBL/GenBank/DDBJ whole genome shotgun (WGS) entry which is preliminary data.</text>
</comment>
<feature type="region of interest" description="Disordered" evidence="5">
    <location>
        <begin position="1082"/>
        <end position="1118"/>
    </location>
</feature>
<dbReference type="OrthoDB" id="1936594at2759"/>
<feature type="repeat" description="TPR" evidence="3">
    <location>
        <begin position="1018"/>
        <end position="1051"/>
    </location>
</feature>
<dbReference type="VEuPathDB" id="FungiDB:SAPIO_CDS1526"/>
<feature type="compositionally biased region" description="Basic and acidic residues" evidence="5">
    <location>
        <begin position="1108"/>
        <end position="1118"/>
    </location>
</feature>
<evidence type="ECO:0000313" key="7">
    <source>
        <dbReference type="Proteomes" id="UP000028545"/>
    </source>
</evidence>
<keyword evidence="4" id="KW-0175">Coiled coil</keyword>
<dbReference type="SMART" id="SM00028">
    <property type="entry name" value="TPR"/>
    <property type="match status" value="2"/>
</dbReference>
<dbReference type="Proteomes" id="UP000028545">
    <property type="component" value="Unassembled WGS sequence"/>
</dbReference>
<feature type="coiled-coil region" evidence="4">
    <location>
        <begin position="43"/>
        <end position="70"/>
    </location>
</feature>
<dbReference type="HOGENOM" id="CLU_004905_0_1_1"/>
<evidence type="ECO:0000256" key="5">
    <source>
        <dbReference type="SAM" id="MobiDB-lite"/>
    </source>
</evidence>
<evidence type="ECO:0000256" key="2">
    <source>
        <dbReference type="ARBA" id="ARBA00022803"/>
    </source>
</evidence>
<feature type="compositionally biased region" description="Acidic residues" evidence="5">
    <location>
        <begin position="1094"/>
        <end position="1107"/>
    </location>
</feature>
<evidence type="ECO:0000256" key="4">
    <source>
        <dbReference type="SAM" id="Coils"/>
    </source>
</evidence>
<keyword evidence="1" id="KW-0677">Repeat</keyword>
<dbReference type="PANTHER" id="PTHR16193">
    <property type="entry name" value="TETRATRICOPEPTIDE REPEAT PROTEIN 27"/>
    <property type="match status" value="1"/>
</dbReference>
<dbReference type="KEGG" id="sapo:SAPIO_CDS1526"/>
<keyword evidence="2 3" id="KW-0802">TPR repeat</keyword>
<dbReference type="RefSeq" id="XP_016645535.1">
    <property type="nucleotide sequence ID" value="XM_016784778.1"/>
</dbReference>
<protein>
    <submittedName>
        <fullName evidence="6">Uncharacterized protein</fullName>
    </submittedName>
</protein>
<feature type="region of interest" description="Disordered" evidence="5">
    <location>
        <begin position="920"/>
        <end position="954"/>
    </location>
</feature>
<reference evidence="6 7" key="1">
    <citation type="journal article" date="2014" name="Genome Announc.">
        <title>Draft genome sequence of the pathogenic fungus Scedosporium apiospermum.</title>
        <authorList>
            <person name="Vandeputte P."/>
            <person name="Ghamrawi S."/>
            <person name="Rechenmann M."/>
            <person name="Iltis A."/>
            <person name="Giraud S."/>
            <person name="Fleury M."/>
            <person name="Thornton C."/>
            <person name="Delhaes L."/>
            <person name="Meyer W."/>
            <person name="Papon N."/>
            <person name="Bouchara J.P."/>
        </authorList>
    </citation>
    <scope>NUCLEOTIDE SEQUENCE [LARGE SCALE GENOMIC DNA]</scope>
    <source>
        <strain evidence="6 7">IHEM 14462</strain>
    </source>
</reference>
<dbReference type="InterPro" id="IPR044244">
    <property type="entry name" value="TTC27/Emw1"/>
</dbReference>
<dbReference type="Gene3D" id="1.25.40.10">
    <property type="entry name" value="Tetratricopeptide repeat domain"/>
    <property type="match status" value="1"/>
</dbReference>
<keyword evidence="7" id="KW-1185">Reference proteome</keyword>
<organism evidence="6 7">
    <name type="scientific">Pseudallescheria apiosperma</name>
    <name type="common">Scedosporium apiospermum</name>
    <dbReference type="NCBI Taxonomy" id="563466"/>
    <lineage>
        <taxon>Eukaryota</taxon>
        <taxon>Fungi</taxon>
        <taxon>Dikarya</taxon>
        <taxon>Ascomycota</taxon>
        <taxon>Pezizomycotina</taxon>
        <taxon>Sordariomycetes</taxon>
        <taxon>Hypocreomycetidae</taxon>
        <taxon>Microascales</taxon>
        <taxon>Microascaceae</taxon>
        <taxon>Scedosporium</taxon>
    </lineage>
</organism>
<dbReference type="InterPro" id="IPR011990">
    <property type="entry name" value="TPR-like_helical_dom_sf"/>
</dbReference>
<evidence type="ECO:0000256" key="3">
    <source>
        <dbReference type="PROSITE-ProRule" id="PRU00339"/>
    </source>
</evidence>
<dbReference type="PANTHER" id="PTHR16193:SF0">
    <property type="entry name" value="TETRATRICOPEPTIDE REPEAT PROTEIN 27"/>
    <property type="match status" value="1"/>
</dbReference>
<dbReference type="SUPFAM" id="SSF48452">
    <property type="entry name" value="TPR-like"/>
    <property type="match status" value="1"/>
</dbReference>
<dbReference type="PROSITE" id="PS50005">
    <property type="entry name" value="TPR"/>
    <property type="match status" value="1"/>
</dbReference>
<gene>
    <name evidence="6" type="ORF">SAPIO_CDS1526</name>
</gene>
<sequence length="1362" mass="150149">MQSQTRDVPMDEVEVPLATTHPGSAANPRPHLRRFTAHLMRQKEVYERTIQDLHDQLSEKDAQIDALNKTLLRTGRGDALTDDIVKTYFIQLKGAIFQFVMNHCGLFRHQLTTTSSSKEHQTCILTSDLATIIHSKFFSPDSLAFGHSNHTGSQHPLDIADKHLQNSSCDETLHRKWRIATAKAIASMHANTTADEPYLLARSIWVSLHTKYGLPPQLQGHPTDLKDLCEQAITLALKLRSSKVEYVWEQTLSSRWDGVAPLPKDVVVWVEGPDLAEDEPSDISLIVFGGVVRDTRKFESRWETNAAQFQSFLFLLSLDLTPPSPKDPSCWPLFLGDAAAEMGDSGIGGLRPPLDLLKSVSEGDYTGVLTSPAARTGIQQCVASLQTPGTTGAEGRDDKLAVGIAAFNAFLQINVTGPVLEGVGNVEAVFQEAGGDRSIEELRKECLRALEVDGVSPYAYIPNVELFYLARYVILGLGLDEFEGRKIALEEGVGVSLQWLRLRVFVWHYKLLTQPSLGPASSFMKSSHWSDVPTLISQAQGVMEEVRAEVLAQEGNSWTVEERVRCLLELANIDIMLGRDEKAREAIKGAADLSGFEYALTGALGKRTKFQETSLSQLVILARSNKGHQDSQTEKTTSVPGTLPLNDDVLLEKVAFDGRENGVVEPSVEKSSGDGLAKDLNPDAQPQLSTLDQIILLTEATLKDVFSPLDALTSEEILPYAERVLQDKSTNWQVYTQALIVRSRLEVHRSRTVERGVLQMQAVIDQVIVDTSTPLALNSSAATDAKVEGEDTAVPTIAVSAPGEQASPVDETKPTSFFRALEASDSAPAQERLKYIHAIATPPRWHLESELAYGWTGIGALVSALEIFKRLRLWAEVALCLATAAASAENDEEGRGSGGDAKARGIIRWRLFNRTGRPASESIDADAESVSDNDVTHLKPSDFTGPERDPPPPNAPRLFCILGDLEDDPSHYERAWEISKKRFSRAQRSLAEHYLQQKDFAAARDAYKMAVRVNRLSPEMWSRLGDIHLRLGETQDAADAFGRAISAASDVVGGEDARTWSNLGSALWSMYLDAVEDLKNSKKENAPTKPTKLDDEETDEEEGDENEKDAGGRSKSAKDAATLLTQSLQAYKRGANLARENWQIWDNVLTIASRTRPLFVADMVQALQNIIRIRKTETAIDEDILRLLLQEAVLSKEKKAVPGRDENAIYETPRGSEERSVVELIERDVVPLITARSELWELVSRERAWRRDYAGAVEASERAWRASIGMAGAAANLAVGAGSGDSNAAWQTDVEAWKVVVKRTDELVSVLENYGMEVESVGEKWRAKARSAVRSVIGKGRARWEGGEGWSILEGLIEELKR</sequence>
<accession>A0A084GEH4</accession>
<dbReference type="GeneID" id="27720598"/>
<dbReference type="EMBL" id="JOWA01000066">
    <property type="protein sequence ID" value="KEZ45736.1"/>
    <property type="molecule type" value="Genomic_DNA"/>
</dbReference>